<dbReference type="AlphaFoldDB" id="A0A1D1W781"/>
<dbReference type="InterPro" id="IPR000477">
    <property type="entry name" value="RT_dom"/>
</dbReference>
<dbReference type="OrthoDB" id="426210at2759"/>
<proteinExistence type="predicted"/>
<sequence length="147" mass="16425">MQLFQMSHHFAQVLLERKADVIFLDCTKAFNRLPHDVIVNSLRKHGVDGCLLALFSDYLKDRSQRVMVDGFFSGEREVKSGVPQASILGRVLFTVAVDGLSGVVSSKVLQCADDIVLYRKVNSEADFVALQKDLDSLMKWCWTAAST</sequence>
<evidence type="ECO:0000259" key="1">
    <source>
        <dbReference type="PROSITE" id="PS50878"/>
    </source>
</evidence>
<feature type="domain" description="Reverse transcriptase" evidence="1">
    <location>
        <begin position="1"/>
        <end position="147"/>
    </location>
</feature>
<dbReference type="PANTHER" id="PTHR33332">
    <property type="entry name" value="REVERSE TRANSCRIPTASE DOMAIN-CONTAINING PROTEIN"/>
    <property type="match status" value="1"/>
</dbReference>
<dbReference type="PROSITE" id="PS50878">
    <property type="entry name" value="RT_POL"/>
    <property type="match status" value="1"/>
</dbReference>
<dbReference type="EMBL" id="BDGG01000015">
    <property type="protein sequence ID" value="GAV07314.1"/>
    <property type="molecule type" value="Genomic_DNA"/>
</dbReference>
<keyword evidence="3" id="KW-1185">Reference proteome</keyword>
<evidence type="ECO:0000313" key="3">
    <source>
        <dbReference type="Proteomes" id="UP000186922"/>
    </source>
</evidence>
<protein>
    <recommendedName>
        <fullName evidence="1">Reverse transcriptase domain-containing protein</fullName>
    </recommendedName>
</protein>
<dbReference type="Pfam" id="PF00078">
    <property type="entry name" value="RVT_1"/>
    <property type="match status" value="1"/>
</dbReference>
<name>A0A1D1W781_RAMVA</name>
<dbReference type="Proteomes" id="UP000186922">
    <property type="component" value="Unassembled WGS sequence"/>
</dbReference>
<gene>
    <name evidence="2" type="primary">RvY_17163</name>
    <name evidence="2" type="synonym">RvY_17163.4</name>
    <name evidence="2" type="ORF">RvY_17163-4</name>
</gene>
<organism evidence="2 3">
    <name type="scientific">Ramazzottius varieornatus</name>
    <name type="common">Water bear</name>
    <name type="synonym">Tardigrade</name>
    <dbReference type="NCBI Taxonomy" id="947166"/>
    <lineage>
        <taxon>Eukaryota</taxon>
        <taxon>Metazoa</taxon>
        <taxon>Ecdysozoa</taxon>
        <taxon>Tardigrada</taxon>
        <taxon>Eutardigrada</taxon>
        <taxon>Parachela</taxon>
        <taxon>Hypsibioidea</taxon>
        <taxon>Ramazzottiidae</taxon>
        <taxon>Ramazzottius</taxon>
    </lineage>
</organism>
<evidence type="ECO:0000313" key="2">
    <source>
        <dbReference type="EMBL" id="GAV07314.1"/>
    </source>
</evidence>
<dbReference type="STRING" id="947166.A0A1D1W781"/>
<reference evidence="2 3" key="1">
    <citation type="journal article" date="2016" name="Nat. Commun.">
        <title>Extremotolerant tardigrade genome and improved radiotolerance of human cultured cells by tardigrade-unique protein.</title>
        <authorList>
            <person name="Hashimoto T."/>
            <person name="Horikawa D.D."/>
            <person name="Saito Y."/>
            <person name="Kuwahara H."/>
            <person name="Kozuka-Hata H."/>
            <person name="Shin-I T."/>
            <person name="Minakuchi Y."/>
            <person name="Ohishi K."/>
            <person name="Motoyama A."/>
            <person name="Aizu T."/>
            <person name="Enomoto A."/>
            <person name="Kondo K."/>
            <person name="Tanaka S."/>
            <person name="Hara Y."/>
            <person name="Koshikawa S."/>
            <person name="Sagara H."/>
            <person name="Miura T."/>
            <person name="Yokobori S."/>
            <person name="Miyagawa K."/>
            <person name="Suzuki Y."/>
            <person name="Kubo T."/>
            <person name="Oyama M."/>
            <person name="Kohara Y."/>
            <person name="Fujiyama A."/>
            <person name="Arakawa K."/>
            <person name="Katayama T."/>
            <person name="Toyoda A."/>
            <person name="Kunieda T."/>
        </authorList>
    </citation>
    <scope>NUCLEOTIDE SEQUENCE [LARGE SCALE GENOMIC DNA]</scope>
    <source>
        <strain evidence="2 3">YOKOZUNA-1</strain>
    </source>
</reference>
<accession>A0A1D1W781</accession>
<comment type="caution">
    <text evidence="2">The sequence shown here is derived from an EMBL/GenBank/DDBJ whole genome shotgun (WGS) entry which is preliminary data.</text>
</comment>